<organism evidence="5 6">
    <name type="scientific">Cognatiluteimonas weifangensis</name>
    <dbReference type="NCBI Taxonomy" id="2303539"/>
    <lineage>
        <taxon>Bacteria</taxon>
        <taxon>Pseudomonadati</taxon>
        <taxon>Pseudomonadota</taxon>
        <taxon>Gammaproteobacteria</taxon>
        <taxon>Lysobacterales</taxon>
        <taxon>Lysobacteraceae</taxon>
        <taxon>Cognatiluteimonas</taxon>
    </lineage>
</organism>
<evidence type="ECO:0000256" key="1">
    <source>
        <dbReference type="ARBA" id="ARBA00001957"/>
    </source>
</evidence>
<dbReference type="SUPFAM" id="SSF56801">
    <property type="entry name" value="Acetyl-CoA synthetase-like"/>
    <property type="match status" value="1"/>
</dbReference>
<dbReference type="Pfam" id="PF00668">
    <property type="entry name" value="Condensation"/>
    <property type="match status" value="1"/>
</dbReference>
<dbReference type="PRINTS" id="PR00154">
    <property type="entry name" value="AMPBINDING"/>
</dbReference>
<dbReference type="Gene3D" id="2.30.38.10">
    <property type="entry name" value="Luciferase, Domain 3"/>
    <property type="match status" value="1"/>
</dbReference>
<dbReference type="GO" id="GO:0031177">
    <property type="term" value="F:phosphopantetheine binding"/>
    <property type="evidence" value="ECO:0007669"/>
    <property type="project" value="InterPro"/>
</dbReference>
<evidence type="ECO:0000256" key="3">
    <source>
        <dbReference type="ARBA" id="ARBA00022553"/>
    </source>
</evidence>
<dbReference type="InterPro" id="IPR023213">
    <property type="entry name" value="CAT-like_dom_sf"/>
</dbReference>
<feature type="domain" description="Carrier" evidence="4">
    <location>
        <begin position="1005"/>
        <end position="1081"/>
    </location>
</feature>
<gene>
    <name evidence="5" type="ORF">D0Y53_07915</name>
</gene>
<keyword evidence="6" id="KW-1185">Reference proteome</keyword>
<dbReference type="InterPro" id="IPR000873">
    <property type="entry name" value="AMP-dep_synth/lig_dom"/>
</dbReference>
<dbReference type="PROSITE" id="PS00455">
    <property type="entry name" value="AMP_BINDING"/>
    <property type="match status" value="1"/>
</dbReference>
<dbReference type="Gene3D" id="3.30.300.30">
    <property type="match status" value="1"/>
</dbReference>
<dbReference type="PANTHER" id="PTHR45527">
    <property type="entry name" value="NONRIBOSOMAL PEPTIDE SYNTHETASE"/>
    <property type="match status" value="1"/>
</dbReference>
<dbReference type="FunFam" id="3.30.300.30:FF:000010">
    <property type="entry name" value="Enterobactin synthetase component F"/>
    <property type="match status" value="1"/>
</dbReference>
<dbReference type="InterPro" id="IPR020845">
    <property type="entry name" value="AMP-binding_CS"/>
</dbReference>
<dbReference type="InterPro" id="IPR009081">
    <property type="entry name" value="PP-bd_ACP"/>
</dbReference>
<dbReference type="InterPro" id="IPR020459">
    <property type="entry name" value="AMP-binding"/>
</dbReference>
<comment type="cofactor">
    <cofactor evidence="1">
        <name>pantetheine 4'-phosphate</name>
        <dbReference type="ChEBI" id="CHEBI:47942"/>
    </cofactor>
</comment>
<keyword evidence="3" id="KW-0597">Phosphoprotein</keyword>
<dbReference type="Gene3D" id="3.40.50.1820">
    <property type="entry name" value="alpha/beta hydrolase"/>
    <property type="match status" value="1"/>
</dbReference>
<dbReference type="InterPro" id="IPR029058">
    <property type="entry name" value="AB_hydrolase_fold"/>
</dbReference>
<dbReference type="FunFam" id="3.40.50.980:FF:000001">
    <property type="entry name" value="Non-ribosomal peptide synthetase"/>
    <property type="match status" value="1"/>
</dbReference>
<dbReference type="GO" id="GO:0044550">
    <property type="term" value="P:secondary metabolite biosynthetic process"/>
    <property type="evidence" value="ECO:0007669"/>
    <property type="project" value="UniProtKB-ARBA"/>
</dbReference>
<dbReference type="Pfam" id="PF00501">
    <property type="entry name" value="AMP-binding"/>
    <property type="match status" value="1"/>
</dbReference>
<evidence type="ECO:0000259" key="4">
    <source>
        <dbReference type="PROSITE" id="PS50075"/>
    </source>
</evidence>
<dbReference type="RefSeq" id="WP_117202689.1">
    <property type="nucleotide sequence ID" value="NZ_JBHTBK010000052.1"/>
</dbReference>
<dbReference type="CDD" id="cd12116">
    <property type="entry name" value="A_NRPS_Ta1_like"/>
    <property type="match status" value="1"/>
</dbReference>
<comment type="caution">
    <text evidence="5">The sequence shown here is derived from an EMBL/GenBank/DDBJ whole genome shotgun (WGS) entry which is preliminary data.</text>
</comment>
<dbReference type="Pfam" id="PF13193">
    <property type="entry name" value="AMP-binding_C"/>
    <property type="match status" value="1"/>
</dbReference>
<proteinExistence type="predicted"/>
<dbReference type="Gene3D" id="3.30.559.30">
    <property type="entry name" value="Nonribosomal peptide synthetase, condensation domain"/>
    <property type="match status" value="1"/>
</dbReference>
<dbReference type="Gene3D" id="3.40.50.980">
    <property type="match status" value="2"/>
</dbReference>
<dbReference type="SUPFAM" id="SSF52777">
    <property type="entry name" value="CoA-dependent acyltransferases"/>
    <property type="match status" value="2"/>
</dbReference>
<dbReference type="Proteomes" id="UP000262917">
    <property type="component" value="Unassembled WGS sequence"/>
</dbReference>
<dbReference type="AlphaFoldDB" id="A0A372DLG2"/>
<dbReference type="InterPro" id="IPR010071">
    <property type="entry name" value="AA_adenyl_dom"/>
</dbReference>
<dbReference type="Gene3D" id="3.30.559.10">
    <property type="entry name" value="Chloramphenicol acetyltransferase-like domain"/>
    <property type="match status" value="1"/>
</dbReference>
<dbReference type="CDD" id="cd19531">
    <property type="entry name" value="LCL_NRPS-like"/>
    <property type="match status" value="1"/>
</dbReference>
<dbReference type="SMART" id="SM00823">
    <property type="entry name" value="PKS_PP"/>
    <property type="match status" value="1"/>
</dbReference>
<dbReference type="InterPro" id="IPR020806">
    <property type="entry name" value="PKS_PP-bd"/>
</dbReference>
<keyword evidence="2" id="KW-0596">Phosphopantetheine</keyword>
<dbReference type="EMBL" id="QVPD01000007">
    <property type="protein sequence ID" value="RFP60287.1"/>
    <property type="molecule type" value="Genomic_DNA"/>
</dbReference>
<dbReference type="InterPro" id="IPR025110">
    <property type="entry name" value="AMP-bd_C"/>
</dbReference>
<dbReference type="InterPro" id="IPR006162">
    <property type="entry name" value="Ppantetheine_attach_site"/>
</dbReference>
<dbReference type="GO" id="GO:0043041">
    <property type="term" value="P:amino acid activation for nonribosomal peptide biosynthetic process"/>
    <property type="evidence" value="ECO:0007669"/>
    <property type="project" value="TreeGrafter"/>
</dbReference>
<accession>A0A372DLG2</accession>
<reference evidence="5 6" key="1">
    <citation type="submission" date="2018-08" db="EMBL/GenBank/DDBJ databases">
        <title>Lysobacter weifangensis sp. nov., a new member of the family 'Xanthomonadaceae', isolated from soil in a farmland.</title>
        <authorList>
            <person name="Zhao H."/>
        </authorList>
    </citation>
    <scope>NUCLEOTIDE SEQUENCE [LARGE SCALE GENOMIC DNA]</scope>
    <source>
        <strain evidence="5 6">WF-2</strain>
    </source>
</reference>
<sequence length="1107" mass="118132">MNTAAPVVPFACEPVDYDPFAGGALALVVPTTEPQREIWLADRLGTEASLAFNLSVSLRLRGALDVAALRGALQDLVARHDALRASIGPDGRSLGVLERLEIACPLSDLVSFQPAAREAAIADRLQRAVETPFELARGPLLRAELLRLAADEHLLLLTAHHIVCDGWSWWVLVRELGALYGARRDAAPASLPAAPSFAEYAAQEAEQGGDAAHAADAAYWQSRFPGNAPVLELPTDRPRPTQRSFASAREDHVLDAELLAALRQMGARRGTSLFAVLLAGFAGLLSRLAGQQDVVVGIPAAGQPVAGNDGLIGHCVSTLPLRFDIDPAQPFASLLDNAQATLLDALEHQRLTFGALLQTLRVRRDPARMPLVGVLFNLDQALDHEGAAFPGLTLEFDSNPRSFETFELFVNAVQAHGQLRIECQYNRDLFDAATVRRWLQAYEVLLRAAVAREAAAFAELPLVDAVARSELHALQPAAVPFDRDCRMHERFEAQCERTPERIAVRAGALALSYAELETRANRIAHVLRGHGVRRGALVGLAVDRGADMVAALLGILKAGAGYVPLDPQYPRERLAFMSADAGLAMLVTTREHAPHFDLRGRPMLLLDAHADALAAAGDERPGRDADAALPEDIAYVIYTSGSTGRPKGVMVPHRAVSNFLASMRREPGLTAHDRLLAVTTLSFDIAVLELLLPLGAGAEVVIADRETAADGAALAALLRDSRATAMQGTPSTWRLLLDAGWTGSAEFKALCGGEALAPDLAAALLTRCGSLWNLYGPTETTVWSTCARIVPSPSGQAPDISIGRPIANTRVWILDAHGQLCPLGVPGEICIGGAGVTLGYLGRPQLTAERFPVDPFPDADAGATGTPLLYRTGDRGRWRPDGNLEHLGRLDHQVKVRGYRIELGEIEAGLCACADIARAVVIVREDRRNDQRLVAYLVPRPGAAIDEAAVRAHLRERLPAYMLPQHFVVLPEIPLLPNGKIDRNALPAPVAAAQATTPAPDAAGSAADPRVRYLAGVWSELLGLPAGADDNFFELGGHSMLAVQMATRVERDTGVRIKLIRLGAETLAQVAAALPVPAAQPAAAASVGGRIGNGLRRLFGLRGGSRG</sequence>
<dbReference type="GO" id="GO:0005737">
    <property type="term" value="C:cytoplasm"/>
    <property type="evidence" value="ECO:0007669"/>
    <property type="project" value="TreeGrafter"/>
</dbReference>
<dbReference type="PROSITE" id="PS50075">
    <property type="entry name" value="CARRIER"/>
    <property type="match status" value="1"/>
</dbReference>
<dbReference type="SUPFAM" id="SSF47336">
    <property type="entry name" value="ACP-like"/>
    <property type="match status" value="1"/>
</dbReference>
<dbReference type="Pfam" id="PF00550">
    <property type="entry name" value="PP-binding"/>
    <property type="match status" value="1"/>
</dbReference>
<dbReference type="InterPro" id="IPR045851">
    <property type="entry name" value="AMP-bd_C_sf"/>
</dbReference>
<evidence type="ECO:0000256" key="2">
    <source>
        <dbReference type="ARBA" id="ARBA00022450"/>
    </source>
</evidence>
<protein>
    <submittedName>
        <fullName evidence="5">Amino acid adenylation domain-containing protein</fullName>
    </submittedName>
</protein>
<dbReference type="NCBIfam" id="TIGR01733">
    <property type="entry name" value="AA-adenyl-dom"/>
    <property type="match status" value="1"/>
</dbReference>
<evidence type="ECO:0000313" key="6">
    <source>
        <dbReference type="Proteomes" id="UP000262917"/>
    </source>
</evidence>
<dbReference type="PROSITE" id="PS00012">
    <property type="entry name" value="PHOSPHOPANTETHEINE"/>
    <property type="match status" value="1"/>
</dbReference>
<dbReference type="FunFam" id="3.40.50.12780:FF:000012">
    <property type="entry name" value="Non-ribosomal peptide synthetase"/>
    <property type="match status" value="1"/>
</dbReference>
<dbReference type="PANTHER" id="PTHR45527:SF1">
    <property type="entry name" value="FATTY ACID SYNTHASE"/>
    <property type="match status" value="1"/>
</dbReference>
<dbReference type="InterPro" id="IPR001242">
    <property type="entry name" value="Condensation_dom"/>
</dbReference>
<dbReference type="GO" id="GO:0003824">
    <property type="term" value="F:catalytic activity"/>
    <property type="evidence" value="ECO:0007669"/>
    <property type="project" value="InterPro"/>
</dbReference>
<name>A0A372DLG2_9GAMM</name>
<dbReference type="InterPro" id="IPR036736">
    <property type="entry name" value="ACP-like_sf"/>
</dbReference>
<evidence type="ECO:0000313" key="5">
    <source>
        <dbReference type="EMBL" id="RFP60287.1"/>
    </source>
</evidence>
<dbReference type="OrthoDB" id="9757559at2"/>